<dbReference type="NCBIfam" id="NF045850">
    <property type="entry name" value="ABC_Mplas_LP"/>
    <property type="match status" value="1"/>
</dbReference>
<dbReference type="Gene3D" id="3.40.190.10">
    <property type="entry name" value="Periplasmic binding protein-like II"/>
    <property type="match status" value="1"/>
</dbReference>
<reference evidence="2 3" key="1">
    <citation type="submission" date="2018-06" db="EMBL/GenBank/DDBJ databases">
        <title>Genomic Encyclopedia of Archaeal and Bacterial Type Strains, Phase II (KMG-II): from individual species to whole genera.</title>
        <authorList>
            <person name="Goeker M."/>
        </authorList>
    </citation>
    <scope>NUCLEOTIDE SEQUENCE [LARGE SCALE GENOMIC DNA]</scope>
    <source>
        <strain evidence="2 3">ATCC 51348</strain>
    </source>
</reference>
<dbReference type="PROSITE" id="PS51257">
    <property type="entry name" value="PROKAR_LIPOPROTEIN"/>
    <property type="match status" value="1"/>
</dbReference>
<dbReference type="EMBL" id="QKUB01000010">
    <property type="protein sequence ID" value="PZV98753.1"/>
    <property type="molecule type" value="Genomic_DNA"/>
</dbReference>
<gene>
    <name evidence="2" type="ORF">BCF89_1107</name>
</gene>
<dbReference type="OrthoDB" id="395154at2"/>
<dbReference type="Proteomes" id="UP000249646">
    <property type="component" value="Unassembled WGS sequence"/>
</dbReference>
<name>A0A2W7FYL4_9BACT</name>
<evidence type="ECO:0000256" key="1">
    <source>
        <dbReference type="SAM" id="SignalP"/>
    </source>
</evidence>
<keyword evidence="1" id="KW-0732">Signal</keyword>
<evidence type="ECO:0008006" key="4">
    <source>
        <dbReference type="Google" id="ProtNLM"/>
    </source>
</evidence>
<evidence type="ECO:0000313" key="3">
    <source>
        <dbReference type="Proteomes" id="UP000249646"/>
    </source>
</evidence>
<sequence>MKNKSKVSLLSALSLSAATIPLFVISCTTPNLKRFVLEYSSPYNPQAFSQDASRSFGSFQDNAVSQHTSVGLLRFQSLNEPEVRHVDIKDSHGRIYDVKTYLTKPSFVIKRLGLASAVILTDKDNKVSVFDQDDYDVDNQIESKEETLANGEKIRVYQSPSVYLQSKNKRSINSEEFQNKLKEATKIQFTVRKGVYWVNDKGEKTKYQAQAKDFYYSWLKTLSIKTEFRADHGGSEQLDIEAQKALSDPSSVILTDRQDYSNEYIFTLFGIDYTKFSKENEFIQKIADGQFKGEEAVTFEKLANVDQKETDFNKFIVTALMKDYTFLPSPSAYIDDANTWDKLPVYNYIGNQTNETKAFEEKIRNLDKKSLMYKSGAYWYGVSLKNTFYIGPYYILPQKGQELKLRKNKHYYDKEWVKSEDTVEEIIQKYYTDGDPDVFARNGFNQYKQGGVSQISFSQLKPNQQSEILQNSSFYGLRYSRALNKTNPFYRVFLQPFIRSLPSGNKEDYYGFNDAYAKLMFGGTRTELSKGTNDPQSFISGDGLIFRTLVNAAINWNELASQATGGSGKAWIAKIADGSSIGGKDQSTAKEKTPLDVEDKINSLFALSSTGDKKLTFEGGEQLLPSVNDKHVRNKSTKSERLKSAGFDQIKKEIQKLFDEFDKKNPSLKGNDFVYEYLFPYINIPATYKEAFKNIEKTFTELNPRIKFSVFQTVNKDDPKFDAFRTGGANGTYLVSWGYDYDSIGSGYDGLSWNGNVIPTLTWIAANDSGDKNKLIKTHFPGIYKLAQEMVKRSENGSHKWVGSVPFKDLHLVHHDFMSQRISTTTVFEFNKVNGHYELQKDDKGNPKKWTPSNNEHPTDIYAWSAQFWLNYISSLTNDEATKLMMEFTTFFNVDFSYGHFKQKNEFGRFLVQKHFIVPDDSPTGATIYADWKVKIDKGGSNV</sequence>
<accession>A0A2W7FYL4</accession>
<feature type="chain" id="PRO_5016133206" description="Oligopeptide ABC transporter substrate-binding protein" evidence="1">
    <location>
        <begin position="18"/>
        <end position="943"/>
    </location>
</feature>
<proteinExistence type="predicted"/>
<protein>
    <recommendedName>
        <fullName evidence="4">Oligopeptide ABC transporter substrate-binding protein</fullName>
    </recommendedName>
</protein>
<evidence type="ECO:0000313" key="2">
    <source>
        <dbReference type="EMBL" id="PZV98753.1"/>
    </source>
</evidence>
<feature type="signal peptide" evidence="1">
    <location>
        <begin position="1"/>
        <end position="17"/>
    </location>
</feature>
<keyword evidence="3" id="KW-1185">Reference proteome</keyword>
<dbReference type="RefSeq" id="WP_111518799.1">
    <property type="nucleotide sequence ID" value="NZ_QKUB01000010.1"/>
</dbReference>
<dbReference type="AlphaFoldDB" id="A0A2W7FYL4"/>
<comment type="caution">
    <text evidence="2">The sequence shown here is derived from an EMBL/GenBank/DDBJ whole genome shotgun (WGS) entry which is preliminary data.</text>
</comment>
<organism evidence="2 3">
    <name type="scientific">Metamycoplasma auris</name>
    <dbReference type="NCBI Taxonomy" id="51363"/>
    <lineage>
        <taxon>Bacteria</taxon>
        <taxon>Bacillati</taxon>
        <taxon>Mycoplasmatota</taxon>
        <taxon>Mycoplasmoidales</taxon>
        <taxon>Metamycoplasmataceae</taxon>
        <taxon>Metamycoplasma</taxon>
    </lineage>
</organism>